<dbReference type="PANTHER" id="PTHR22997:SF3">
    <property type="entry name" value="PROTEIN KINTOUN"/>
    <property type="match status" value="1"/>
</dbReference>
<dbReference type="Proteomes" id="UP000075901">
    <property type="component" value="Unassembled WGS sequence"/>
</dbReference>
<reference evidence="4" key="1">
    <citation type="submission" date="2013-09" db="EMBL/GenBank/DDBJ databases">
        <title>The Genome Sequence of Anopheles maculatus species B.</title>
        <authorList>
            <consortium name="The Broad Institute Genomics Platform"/>
            <person name="Neafsey D.E."/>
            <person name="Besansky N."/>
            <person name="Howell P."/>
            <person name="Walton C."/>
            <person name="Young S.K."/>
            <person name="Zeng Q."/>
            <person name="Gargeya S."/>
            <person name="Fitzgerald M."/>
            <person name="Haas B."/>
            <person name="Abouelleil A."/>
            <person name="Allen A.W."/>
            <person name="Alvarado L."/>
            <person name="Arachchi H.M."/>
            <person name="Berlin A.M."/>
            <person name="Chapman S.B."/>
            <person name="Gainer-Dewar J."/>
            <person name="Goldberg J."/>
            <person name="Griggs A."/>
            <person name="Gujja S."/>
            <person name="Hansen M."/>
            <person name="Howarth C."/>
            <person name="Imamovic A."/>
            <person name="Ireland A."/>
            <person name="Larimer J."/>
            <person name="McCowan C."/>
            <person name="Murphy C."/>
            <person name="Pearson M."/>
            <person name="Poon T.W."/>
            <person name="Priest M."/>
            <person name="Roberts A."/>
            <person name="Saif S."/>
            <person name="Shea T."/>
            <person name="Sisk P."/>
            <person name="Sykes S."/>
            <person name="Wortman J."/>
            <person name="Nusbaum C."/>
            <person name="Birren B."/>
        </authorList>
    </citation>
    <scope>NUCLEOTIDE SEQUENCE [LARGE SCALE GENOMIC DNA]</scope>
    <source>
        <strain evidence="4">maculatus3</strain>
    </source>
</reference>
<dbReference type="GO" id="GO:0005737">
    <property type="term" value="C:cytoplasm"/>
    <property type="evidence" value="ECO:0007669"/>
    <property type="project" value="TreeGrafter"/>
</dbReference>
<reference evidence="3" key="2">
    <citation type="submission" date="2020-05" db="UniProtKB">
        <authorList>
            <consortium name="EnsemblMetazoa"/>
        </authorList>
    </citation>
    <scope>IDENTIFICATION</scope>
    <source>
        <strain evidence="3">maculatus3</strain>
    </source>
</reference>
<evidence type="ECO:0000313" key="4">
    <source>
        <dbReference type="Proteomes" id="UP000075901"/>
    </source>
</evidence>
<evidence type="ECO:0000256" key="1">
    <source>
        <dbReference type="ARBA" id="ARBA00008511"/>
    </source>
</evidence>
<keyword evidence="4" id="KW-1185">Reference proteome</keyword>
<feature type="domain" description="PIH1 N-terminal" evidence="2">
    <location>
        <begin position="38"/>
        <end position="188"/>
    </location>
</feature>
<dbReference type="PANTHER" id="PTHR22997">
    <property type="entry name" value="PIH1 DOMAIN-CONTAINING PROTEIN 1"/>
    <property type="match status" value="1"/>
</dbReference>
<accession>A0A182SAJ6</accession>
<dbReference type="AlphaFoldDB" id="A0A182SAJ6"/>
<comment type="similarity">
    <text evidence="1">Belongs to the PIH1 family.</text>
</comment>
<evidence type="ECO:0000259" key="2">
    <source>
        <dbReference type="Pfam" id="PF08190"/>
    </source>
</evidence>
<sequence>MSTKDFNISRDEFRNITRCLDNEEFRGLFMEYCNELRDNRKQYEDELSMLEAQRGYDVKFLKPSPGYVIKTIVDGKRKGFINVCQCELVQKPSSTSGVNEDGTKGLKWSIPYAQSQPRKDYDNKRIECIVYDVMFHPDSLHLASKNDGFRKLLNDTSLDAVEKSFNVKLDRANLRFPKLQYKGTPSSSV</sequence>
<dbReference type="Pfam" id="PF08190">
    <property type="entry name" value="PIH1"/>
    <property type="match status" value="1"/>
</dbReference>
<dbReference type="VEuPathDB" id="VectorBase:AMAM002937"/>
<dbReference type="InterPro" id="IPR050734">
    <property type="entry name" value="PIH1/Kintoun_subfamily"/>
</dbReference>
<organism evidence="3 4">
    <name type="scientific">Anopheles maculatus</name>
    <dbReference type="NCBI Taxonomy" id="74869"/>
    <lineage>
        <taxon>Eukaryota</taxon>
        <taxon>Metazoa</taxon>
        <taxon>Ecdysozoa</taxon>
        <taxon>Arthropoda</taxon>
        <taxon>Hexapoda</taxon>
        <taxon>Insecta</taxon>
        <taxon>Pterygota</taxon>
        <taxon>Neoptera</taxon>
        <taxon>Endopterygota</taxon>
        <taxon>Diptera</taxon>
        <taxon>Nematocera</taxon>
        <taxon>Culicoidea</taxon>
        <taxon>Culicidae</taxon>
        <taxon>Anophelinae</taxon>
        <taxon>Anopheles</taxon>
        <taxon>Anopheles maculatus group</taxon>
    </lineage>
</organism>
<dbReference type="EnsemblMetazoa" id="AMAM002937-RA">
    <property type="protein sequence ID" value="AMAM002937-PA"/>
    <property type="gene ID" value="AMAM002937"/>
</dbReference>
<proteinExistence type="inferred from homology"/>
<protein>
    <submittedName>
        <fullName evidence="3">PIH1 domain-containing protein</fullName>
    </submittedName>
</protein>
<evidence type="ECO:0000313" key="3">
    <source>
        <dbReference type="EnsemblMetazoa" id="AMAM002937-PA"/>
    </source>
</evidence>
<dbReference type="InterPro" id="IPR012981">
    <property type="entry name" value="PIH1_N"/>
</dbReference>
<name>A0A182SAJ6_9DIPT</name>